<evidence type="ECO:0000256" key="3">
    <source>
        <dbReference type="ARBA" id="ARBA00023125"/>
    </source>
</evidence>
<dbReference type="InterPro" id="IPR036955">
    <property type="entry name" value="AP2/ERF_dom_sf"/>
</dbReference>
<protein>
    <submittedName>
        <fullName evidence="8">AP2-like protein</fullName>
    </submittedName>
</protein>
<dbReference type="KEGG" id="mis:MICPUN_63468"/>
<dbReference type="PRINTS" id="PR00367">
    <property type="entry name" value="ETHRSPELEMNT"/>
</dbReference>
<dbReference type="InParanoid" id="C1EG05"/>
<dbReference type="InterPro" id="IPR001471">
    <property type="entry name" value="AP2/ERF_dom"/>
</dbReference>
<evidence type="ECO:0000256" key="5">
    <source>
        <dbReference type="ARBA" id="ARBA00023242"/>
    </source>
</evidence>
<keyword evidence="2" id="KW-0805">Transcription regulation</keyword>
<dbReference type="Proteomes" id="UP000002009">
    <property type="component" value="Chromosome 13"/>
</dbReference>
<keyword evidence="5" id="KW-0539">Nucleus</keyword>
<dbReference type="InterPro" id="IPR016177">
    <property type="entry name" value="DNA-bd_dom_sf"/>
</dbReference>
<dbReference type="CDD" id="cd00018">
    <property type="entry name" value="AP2"/>
    <property type="match status" value="2"/>
</dbReference>
<comment type="subcellular location">
    <subcellularLocation>
        <location evidence="1">Nucleus</location>
    </subcellularLocation>
</comment>
<feature type="domain" description="AP2/ERF" evidence="7">
    <location>
        <begin position="201"/>
        <end position="263"/>
    </location>
</feature>
<dbReference type="STRING" id="296587.C1EG05"/>
<sequence length="391" mass="42815">MMSGWDIPSSFLTDEELREFGFADISHDGQNGPQQTQQTNETNRMPTELIGLNAAPPTSGSDDNMPKVAWAHGCLEESIAPTNGFTNAIPTTAREQTTHEMGVKRVLKSTVVAGTATGSQANNKKKRSCRPNPDKTLDKKTRNITNTRKRGLFDNHSSGSATSRPFLAKEENGLADIHNLPCVDGEKAIPGGGGEKPRSSQYRGVTKHKRSGRWEAHIWVKETGKQMYLGGYDKEEHAAEAYDVAAMKCKGGKNGRKVKLNFPEAKYTELSGYMASVSLEELVMAIRRQSQGFARGSSGFRGVTQHPNGRWEARIGMPNSKHIYLGLYNEESAAARAYDMALVRLRGPGAATNYTLANYKDELMAFEDDKPGGAQLEAKAACKEEVKNKEA</sequence>
<dbReference type="eggNOG" id="ENOG502QSBE">
    <property type="taxonomic scope" value="Eukaryota"/>
</dbReference>
<dbReference type="PANTHER" id="PTHR32467:SF90">
    <property type="entry name" value="AP2-LIKE ETHYLENE-RESPONSIVE TRANSCRIPTION FACTOR AIL1"/>
    <property type="match status" value="1"/>
</dbReference>
<evidence type="ECO:0000256" key="6">
    <source>
        <dbReference type="SAM" id="MobiDB-lite"/>
    </source>
</evidence>
<dbReference type="Gene3D" id="3.30.730.10">
    <property type="entry name" value="AP2/ERF domain"/>
    <property type="match status" value="2"/>
</dbReference>
<dbReference type="PROSITE" id="PS51032">
    <property type="entry name" value="AP2_ERF"/>
    <property type="match status" value="2"/>
</dbReference>
<dbReference type="OrthoDB" id="207175at2759"/>
<evidence type="ECO:0000313" key="9">
    <source>
        <dbReference type="Proteomes" id="UP000002009"/>
    </source>
</evidence>
<proteinExistence type="predicted"/>
<name>C1EG05_MICCC</name>
<dbReference type="GeneID" id="8248364"/>
<dbReference type="RefSeq" id="XP_002505682.1">
    <property type="nucleotide sequence ID" value="XM_002505636.1"/>
</dbReference>
<evidence type="ECO:0000256" key="1">
    <source>
        <dbReference type="ARBA" id="ARBA00004123"/>
    </source>
</evidence>
<dbReference type="GO" id="GO:0003700">
    <property type="term" value="F:DNA-binding transcription factor activity"/>
    <property type="evidence" value="ECO:0007669"/>
    <property type="project" value="InterPro"/>
</dbReference>
<keyword evidence="9" id="KW-1185">Reference proteome</keyword>
<dbReference type="PANTHER" id="PTHR32467">
    <property type="entry name" value="AP2-LIKE ETHYLENE-RESPONSIVE TRANSCRIPTION FACTOR"/>
    <property type="match status" value="1"/>
</dbReference>
<dbReference type="GO" id="GO:0003677">
    <property type="term" value="F:DNA binding"/>
    <property type="evidence" value="ECO:0007669"/>
    <property type="project" value="UniProtKB-KW"/>
</dbReference>
<dbReference type="Pfam" id="PF00847">
    <property type="entry name" value="AP2"/>
    <property type="match status" value="1"/>
</dbReference>
<organism evidence="8 9">
    <name type="scientific">Micromonas commoda (strain RCC299 / NOUM17 / CCMP2709)</name>
    <name type="common">Picoplanktonic green alga</name>
    <dbReference type="NCBI Taxonomy" id="296587"/>
    <lineage>
        <taxon>Eukaryota</taxon>
        <taxon>Viridiplantae</taxon>
        <taxon>Chlorophyta</taxon>
        <taxon>Mamiellophyceae</taxon>
        <taxon>Mamiellales</taxon>
        <taxon>Mamiellaceae</taxon>
        <taxon>Micromonas</taxon>
    </lineage>
</organism>
<evidence type="ECO:0000259" key="7">
    <source>
        <dbReference type="PROSITE" id="PS51032"/>
    </source>
</evidence>
<feature type="region of interest" description="Disordered" evidence="6">
    <location>
        <begin position="188"/>
        <end position="208"/>
    </location>
</feature>
<keyword evidence="3" id="KW-0238">DNA-binding</keyword>
<dbReference type="SMART" id="SM00380">
    <property type="entry name" value="AP2"/>
    <property type="match status" value="2"/>
</dbReference>
<dbReference type="SUPFAM" id="SSF54171">
    <property type="entry name" value="DNA-binding domain"/>
    <property type="match status" value="2"/>
</dbReference>
<dbReference type="AlphaFoldDB" id="C1EG05"/>
<evidence type="ECO:0000256" key="4">
    <source>
        <dbReference type="ARBA" id="ARBA00023163"/>
    </source>
</evidence>
<dbReference type="EMBL" id="CP001331">
    <property type="protein sequence ID" value="ACO66940.1"/>
    <property type="molecule type" value="Genomic_DNA"/>
</dbReference>
<evidence type="ECO:0000313" key="8">
    <source>
        <dbReference type="EMBL" id="ACO66940.1"/>
    </source>
</evidence>
<feature type="region of interest" description="Disordered" evidence="6">
    <location>
        <begin position="115"/>
        <end position="165"/>
    </location>
</feature>
<evidence type="ECO:0000256" key="2">
    <source>
        <dbReference type="ARBA" id="ARBA00023015"/>
    </source>
</evidence>
<feature type="compositionally biased region" description="Basic and acidic residues" evidence="6">
    <location>
        <begin position="132"/>
        <end position="141"/>
    </location>
</feature>
<dbReference type="GO" id="GO:0005634">
    <property type="term" value="C:nucleus"/>
    <property type="evidence" value="ECO:0007669"/>
    <property type="project" value="UniProtKB-SubCell"/>
</dbReference>
<keyword evidence="4" id="KW-0804">Transcription</keyword>
<accession>C1EG05</accession>
<reference evidence="8 9" key="1">
    <citation type="journal article" date="2009" name="Science">
        <title>Green evolution and dynamic adaptations revealed by genomes of the marine picoeukaryotes Micromonas.</title>
        <authorList>
            <person name="Worden A.Z."/>
            <person name="Lee J.H."/>
            <person name="Mock T."/>
            <person name="Rouze P."/>
            <person name="Simmons M.P."/>
            <person name="Aerts A.L."/>
            <person name="Allen A.E."/>
            <person name="Cuvelier M.L."/>
            <person name="Derelle E."/>
            <person name="Everett M.V."/>
            <person name="Foulon E."/>
            <person name="Grimwood J."/>
            <person name="Gundlach H."/>
            <person name="Henrissat B."/>
            <person name="Napoli C."/>
            <person name="McDonald S.M."/>
            <person name="Parker M.S."/>
            <person name="Rombauts S."/>
            <person name="Salamov A."/>
            <person name="Von Dassow P."/>
            <person name="Badger J.H."/>
            <person name="Coutinho P.M."/>
            <person name="Demir E."/>
            <person name="Dubchak I."/>
            <person name="Gentemann C."/>
            <person name="Eikrem W."/>
            <person name="Gready J.E."/>
            <person name="John U."/>
            <person name="Lanier W."/>
            <person name="Lindquist E.A."/>
            <person name="Lucas S."/>
            <person name="Mayer K.F."/>
            <person name="Moreau H."/>
            <person name="Not F."/>
            <person name="Otillar R."/>
            <person name="Panaud O."/>
            <person name="Pangilinan J."/>
            <person name="Paulsen I."/>
            <person name="Piegu B."/>
            <person name="Poliakov A."/>
            <person name="Robbens S."/>
            <person name="Schmutz J."/>
            <person name="Toulza E."/>
            <person name="Wyss T."/>
            <person name="Zelensky A."/>
            <person name="Zhou K."/>
            <person name="Armbrust E.V."/>
            <person name="Bhattacharya D."/>
            <person name="Goodenough U.W."/>
            <person name="Van de Peer Y."/>
            <person name="Grigoriev I.V."/>
        </authorList>
    </citation>
    <scope>NUCLEOTIDE SEQUENCE [LARGE SCALE GENOMIC DNA]</scope>
    <source>
        <strain evidence="9">RCC299 / NOUM17</strain>
    </source>
</reference>
<feature type="domain" description="AP2/ERF" evidence="7">
    <location>
        <begin position="299"/>
        <end position="355"/>
    </location>
</feature>
<gene>
    <name evidence="8" type="ORF">MICPUN_63468</name>
</gene>